<keyword evidence="1" id="KW-0732">Signal</keyword>
<dbReference type="PANTHER" id="PTHR10587:SF134">
    <property type="entry name" value="SECRETED PROTEIN"/>
    <property type="match status" value="1"/>
</dbReference>
<dbReference type="Proteomes" id="UP001458946">
    <property type="component" value="Unassembled WGS sequence"/>
</dbReference>
<reference evidence="3 4" key="1">
    <citation type="submission" date="2024-02" db="EMBL/GenBank/DDBJ databases">
        <title>Deinococcus xinjiangensis NBRC 107630.</title>
        <authorList>
            <person name="Ichikawa N."/>
            <person name="Katano-Makiyama Y."/>
            <person name="Hidaka K."/>
        </authorList>
    </citation>
    <scope>NUCLEOTIDE SEQUENCE [LARGE SCALE GENOMIC DNA]</scope>
    <source>
        <strain evidence="3 4">NBRC 107630</strain>
    </source>
</reference>
<dbReference type="InterPro" id="IPR050248">
    <property type="entry name" value="Polysacc_deacetylase_ArnD"/>
</dbReference>
<evidence type="ECO:0000259" key="2">
    <source>
        <dbReference type="PROSITE" id="PS51677"/>
    </source>
</evidence>
<sequence length="251" mass="26406">MKFLLPAALLSGLAGATTLPALPPVPSLNAAGIVTHGPRTVRQVALTFDGDMTAGMESELRSGKVKSFYNESVVAVLKKTNTPATFFLTGMWAQVYPQAAKELATNPLFEVENHSYDHPGFSQPCYGLARIATGAKLANMLQAQRAIHLATGVTPKYFRFPGGCAENGDVQLAEKVGMTVVHWDVVGGDVNQPNPQKIVSQTLARVQAGSIIVLHVSGGHAPATGEALGEIIAGLKKKGLTPVTLKTLLGK</sequence>
<dbReference type="Pfam" id="PF01522">
    <property type="entry name" value="Polysacc_deac_1"/>
    <property type="match status" value="1"/>
</dbReference>
<dbReference type="SUPFAM" id="SSF88713">
    <property type="entry name" value="Glycoside hydrolase/deacetylase"/>
    <property type="match status" value="1"/>
</dbReference>
<dbReference type="PANTHER" id="PTHR10587">
    <property type="entry name" value="GLYCOSYL TRANSFERASE-RELATED"/>
    <property type="match status" value="1"/>
</dbReference>
<dbReference type="RefSeq" id="WP_353544119.1">
    <property type="nucleotide sequence ID" value="NZ_BAABRN010000090.1"/>
</dbReference>
<evidence type="ECO:0000256" key="1">
    <source>
        <dbReference type="SAM" id="SignalP"/>
    </source>
</evidence>
<dbReference type="InterPro" id="IPR011330">
    <property type="entry name" value="Glyco_hydro/deAcase_b/a-brl"/>
</dbReference>
<accession>A0ABP9VJ83</accession>
<evidence type="ECO:0000313" key="3">
    <source>
        <dbReference type="EMBL" id="GAA5504153.1"/>
    </source>
</evidence>
<name>A0ABP9VJ83_9DEIO</name>
<dbReference type="EMBL" id="BAABRN010000090">
    <property type="protein sequence ID" value="GAA5504153.1"/>
    <property type="molecule type" value="Genomic_DNA"/>
</dbReference>
<protein>
    <submittedName>
        <fullName evidence="3">Peptidoglycan-N-acetylglucosamine deacetylase BC_1960</fullName>
    </submittedName>
</protein>
<gene>
    <name evidence="3" type="ORF">Dxin01_03922</name>
</gene>
<keyword evidence="4" id="KW-1185">Reference proteome</keyword>
<comment type="caution">
    <text evidence="3">The sequence shown here is derived from an EMBL/GenBank/DDBJ whole genome shotgun (WGS) entry which is preliminary data.</text>
</comment>
<proteinExistence type="predicted"/>
<feature type="domain" description="NodB homology" evidence="2">
    <location>
        <begin position="42"/>
        <end position="243"/>
    </location>
</feature>
<organism evidence="3 4">
    <name type="scientific">Deinococcus xinjiangensis</name>
    <dbReference type="NCBI Taxonomy" id="457454"/>
    <lineage>
        <taxon>Bacteria</taxon>
        <taxon>Thermotogati</taxon>
        <taxon>Deinococcota</taxon>
        <taxon>Deinococci</taxon>
        <taxon>Deinococcales</taxon>
        <taxon>Deinococcaceae</taxon>
        <taxon>Deinococcus</taxon>
    </lineage>
</organism>
<dbReference type="InterPro" id="IPR002509">
    <property type="entry name" value="NODB_dom"/>
</dbReference>
<dbReference type="PROSITE" id="PS51677">
    <property type="entry name" value="NODB"/>
    <property type="match status" value="1"/>
</dbReference>
<evidence type="ECO:0000313" key="4">
    <source>
        <dbReference type="Proteomes" id="UP001458946"/>
    </source>
</evidence>
<feature type="chain" id="PRO_5047517066" evidence="1">
    <location>
        <begin position="17"/>
        <end position="251"/>
    </location>
</feature>
<feature type="signal peptide" evidence="1">
    <location>
        <begin position="1"/>
        <end position="16"/>
    </location>
</feature>
<dbReference type="Gene3D" id="3.20.20.370">
    <property type="entry name" value="Glycoside hydrolase/deacetylase"/>
    <property type="match status" value="1"/>
</dbReference>